<keyword evidence="1" id="KW-0732">Signal</keyword>
<dbReference type="AlphaFoldDB" id="A0A6N4V4K5"/>
<evidence type="ECO:0008006" key="4">
    <source>
        <dbReference type="Google" id="ProtNLM"/>
    </source>
</evidence>
<accession>A0A6N4V4K5</accession>
<organism evidence="2 3">
    <name type="scientific">Mycolicibacterium poriferae</name>
    <dbReference type="NCBI Taxonomy" id="39694"/>
    <lineage>
        <taxon>Bacteria</taxon>
        <taxon>Bacillati</taxon>
        <taxon>Actinomycetota</taxon>
        <taxon>Actinomycetes</taxon>
        <taxon>Mycobacteriales</taxon>
        <taxon>Mycobacteriaceae</taxon>
        <taxon>Mycolicibacterium</taxon>
    </lineage>
</organism>
<dbReference type="KEGG" id="mpof:MPOR_08610"/>
<feature type="signal peptide" evidence="1">
    <location>
        <begin position="1"/>
        <end position="27"/>
    </location>
</feature>
<feature type="chain" id="PRO_5027082049" description="PASTA domain-containing protein" evidence="1">
    <location>
        <begin position="28"/>
        <end position="96"/>
    </location>
</feature>
<evidence type="ECO:0000313" key="3">
    <source>
        <dbReference type="Proteomes" id="UP000466785"/>
    </source>
</evidence>
<evidence type="ECO:0000313" key="2">
    <source>
        <dbReference type="EMBL" id="BBX49835.1"/>
    </source>
</evidence>
<gene>
    <name evidence="2" type="ORF">MPOR_08610</name>
</gene>
<sequence>MNRYIGTSVAATAIAFGALTFAGNAWAQPDENGTPQPPGDETAAATIQRLQSEGHSVVVQGAVDGPLEACDVEDVTSGEQETTMIVTVACDPDYAG</sequence>
<name>A0A6N4V4K5_9MYCO</name>
<protein>
    <recommendedName>
        <fullName evidence="4">PASTA domain-containing protein</fullName>
    </recommendedName>
</protein>
<evidence type="ECO:0000256" key="1">
    <source>
        <dbReference type="SAM" id="SignalP"/>
    </source>
</evidence>
<proteinExistence type="predicted"/>
<dbReference type="RefSeq" id="WP_163672699.1">
    <property type="nucleotide sequence ID" value="NZ_AP022570.1"/>
</dbReference>
<reference evidence="2 3" key="1">
    <citation type="journal article" date="2019" name="Emerg. Microbes Infect.">
        <title>Comprehensive subspecies identification of 175 nontuberculous mycobacteria species based on 7547 genomic profiles.</title>
        <authorList>
            <person name="Matsumoto Y."/>
            <person name="Kinjo T."/>
            <person name="Motooka D."/>
            <person name="Nabeya D."/>
            <person name="Jung N."/>
            <person name="Uechi K."/>
            <person name="Horii T."/>
            <person name="Iida T."/>
            <person name="Fujita J."/>
            <person name="Nakamura S."/>
        </authorList>
    </citation>
    <scope>NUCLEOTIDE SEQUENCE [LARGE SCALE GENOMIC DNA]</scope>
    <source>
        <strain evidence="2 3">JCM 12603</strain>
    </source>
</reference>
<keyword evidence="3" id="KW-1185">Reference proteome</keyword>
<dbReference type="Proteomes" id="UP000466785">
    <property type="component" value="Chromosome"/>
</dbReference>
<dbReference type="EMBL" id="AP022570">
    <property type="protein sequence ID" value="BBX49835.1"/>
    <property type="molecule type" value="Genomic_DNA"/>
</dbReference>